<accession>A0ABZ1YJF2</accession>
<reference evidence="1" key="1">
    <citation type="submission" date="2022-10" db="EMBL/GenBank/DDBJ databases">
        <title>The complete genomes of actinobacterial strains from the NBC collection.</title>
        <authorList>
            <person name="Joergensen T.S."/>
            <person name="Alvarez Arevalo M."/>
            <person name="Sterndorff E.B."/>
            <person name="Faurdal D."/>
            <person name="Vuksanovic O."/>
            <person name="Mourched A.-S."/>
            <person name="Charusanti P."/>
            <person name="Shaw S."/>
            <person name="Blin K."/>
            <person name="Weber T."/>
        </authorList>
    </citation>
    <scope>NUCLEOTIDE SEQUENCE</scope>
    <source>
        <strain evidence="1">NBC_01482</strain>
    </source>
</reference>
<gene>
    <name evidence="1" type="ORF">OG563_28605</name>
</gene>
<evidence type="ECO:0000313" key="1">
    <source>
        <dbReference type="EMBL" id="WUV43183.1"/>
    </source>
</evidence>
<dbReference type="EMBL" id="CP109441">
    <property type="protein sequence ID" value="WUV43183.1"/>
    <property type="molecule type" value="Genomic_DNA"/>
</dbReference>
<sequence length="49" mass="4949">MSLPSGAGPASRARTSGTQIEISFADAPAELLPLALLEEIALNPGLDVS</sequence>
<keyword evidence="2" id="KW-1185">Reference proteome</keyword>
<dbReference type="Proteomes" id="UP001432062">
    <property type="component" value="Chromosome"/>
</dbReference>
<dbReference type="RefSeq" id="WP_329405722.1">
    <property type="nucleotide sequence ID" value="NZ_CP109441.1"/>
</dbReference>
<name>A0ABZ1YJF2_9NOCA</name>
<proteinExistence type="predicted"/>
<organism evidence="1 2">
    <name type="scientific">Nocardia vinacea</name>
    <dbReference type="NCBI Taxonomy" id="96468"/>
    <lineage>
        <taxon>Bacteria</taxon>
        <taxon>Bacillati</taxon>
        <taxon>Actinomycetota</taxon>
        <taxon>Actinomycetes</taxon>
        <taxon>Mycobacteriales</taxon>
        <taxon>Nocardiaceae</taxon>
        <taxon>Nocardia</taxon>
    </lineage>
</organism>
<protein>
    <submittedName>
        <fullName evidence="1">Uncharacterized protein</fullName>
    </submittedName>
</protein>
<evidence type="ECO:0000313" key="2">
    <source>
        <dbReference type="Proteomes" id="UP001432062"/>
    </source>
</evidence>